<feature type="domain" description="DUF4352" evidence="4">
    <location>
        <begin position="140"/>
        <end position="265"/>
    </location>
</feature>
<proteinExistence type="predicted"/>
<accession>A0A7H0K258</accession>
<dbReference type="KEGG" id="cluj:IAU68_08380"/>
<evidence type="ECO:0000313" key="7">
    <source>
        <dbReference type="Proteomes" id="UP000516235"/>
    </source>
</evidence>
<protein>
    <submittedName>
        <fullName evidence="6">DUF4352 domain-containing protein</fullName>
    </submittedName>
</protein>
<dbReference type="AlphaFoldDB" id="A0A7H0K258"/>
<dbReference type="Proteomes" id="UP000642876">
    <property type="component" value="Unassembled WGS sequence"/>
</dbReference>
<keyword evidence="3" id="KW-0472">Membrane</keyword>
<name>A0A7H0K258_9CORY</name>
<evidence type="ECO:0000256" key="1">
    <source>
        <dbReference type="ARBA" id="ARBA00022729"/>
    </source>
</evidence>
<feature type="transmembrane region" description="Helical" evidence="3">
    <location>
        <begin position="20"/>
        <end position="53"/>
    </location>
</feature>
<evidence type="ECO:0000259" key="4">
    <source>
        <dbReference type="Pfam" id="PF11611"/>
    </source>
</evidence>
<dbReference type="Pfam" id="PF11611">
    <property type="entry name" value="DUF4352"/>
    <property type="match status" value="1"/>
</dbReference>
<feature type="region of interest" description="Disordered" evidence="2">
    <location>
        <begin position="103"/>
        <end position="142"/>
    </location>
</feature>
<feature type="transmembrane region" description="Helical" evidence="3">
    <location>
        <begin position="65"/>
        <end position="88"/>
    </location>
</feature>
<dbReference type="InterPro" id="IPR029050">
    <property type="entry name" value="Immunoprotect_excell_Ig-like"/>
</dbReference>
<sequence>MYQNGVPQAPVKERNTIGIIALVCAILGVIFSCIPGFLILGWILLPISFILGLVGLFPKDKKKGTAIAAVITSIVGAVVAAVAFMFVIDSAFNDAFNEETTVSNNGGANAVGDGDSAEGNSEDSADGAADGATRENPLPIGATVSTDEWDVTVNSVDLNATDAVTAENPVNDAPADGQTYVMANVTAKYKGDDPQGSMPTIGFAFVTPEGNTINSYDSIVIAPDYFDQSTTLYKDAEETGNFAFLVDEATAADSVLAVSPDMFAQNRFVAVK</sequence>
<dbReference type="EMBL" id="JACMYE010000001">
    <property type="protein sequence ID" value="MBC3177860.1"/>
    <property type="molecule type" value="Genomic_DNA"/>
</dbReference>
<evidence type="ECO:0000256" key="2">
    <source>
        <dbReference type="SAM" id="MobiDB-lite"/>
    </source>
</evidence>
<feature type="compositionally biased region" description="Low complexity" evidence="2">
    <location>
        <begin position="103"/>
        <end position="114"/>
    </location>
</feature>
<evidence type="ECO:0000256" key="3">
    <source>
        <dbReference type="SAM" id="Phobius"/>
    </source>
</evidence>
<keyword evidence="1" id="KW-0732">Signal</keyword>
<keyword evidence="3" id="KW-1133">Transmembrane helix</keyword>
<evidence type="ECO:0000313" key="8">
    <source>
        <dbReference type="Proteomes" id="UP000642876"/>
    </source>
</evidence>
<dbReference type="EMBL" id="CP061032">
    <property type="protein sequence ID" value="QNP91374.1"/>
    <property type="molecule type" value="Genomic_DNA"/>
</dbReference>
<keyword evidence="8" id="KW-1185">Reference proteome</keyword>
<keyword evidence="3" id="KW-0812">Transmembrane</keyword>
<reference evidence="7 8" key="1">
    <citation type="submission" date="2020-08" db="EMBL/GenBank/DDBJ databases">
        <title>novel species in genus Corynebacterium.</title>
        <authorList>
            <person name="Zhang G."/>
        </authorList>
    </citation>
    <scope>NUCLEOTIDE SEQUENCE [LARGE SCALE GENOMIC DNA]</scope>
    <source>
        <strain evidence="7 8">zg-917</strain>
        <strain evidence="6">Zg-917</strain>
    </source>
</reference>
<gene>
    <name evidence="5" type="ORF">H7348_00820</name>
    <name evidence="6" type="ORF">IAU68_08380</name>
</gene>
<organism evidence="6 7">
    <name type="scientific">Corynebacterium lujinxingii</name>
    <dbReference type="NCBI Taxonomy" id="2763010"/>
    <lineage>
        <taxon>Bacteria</taxon>
        <taxon>Bacillati</taxon>
        <taxon>Actinomycetota</taxon>
        <taxon>Actinomycetes</taxon>
        <taxon>Mycobacteriales</taxon>
        <taxon>Corynebacteriaceae</taxon>
        <taxon>Corynebacterium</taxon>
    </lineage>
</organism>
<dbReference type="Gene3D" id="2.60.40.1240">
    <property type="match status" value="1"/>
</dbReference>
<dbReference type="Proteomes" id="UP000516235">
    <property type="component" value="Chromosome"/>
</dbReference>
<evidence type="ECO:0000313" key="5">
    <source>
        <dbReference type="EMBL" id="MBC3177860.1"/>
    </source>
</evidence>
<dbReference type="InterPro" id="IPR029051">
    <property type="entry name" value="DUF4352"/>
</dbReference>
<evidence type="ECO:0000313" key="6">
    <source>
        <dbReference type="EMBL" id="QNP91374.1"/>
    </source>
</evidence>